<evidence type="ECO:0000313" key="2">
    <source>
        <dbReference type="Proteomes" id="UP000828048"/>
    </source>
</evidence>
<keyword evidence="2" id="KW-1185">Reference proteome</keyword>
<comment type="caution">
    <text evidence="1">The sequence shown here is derived from an EMBL/GenBank/DDBJ whole genome shotgun (WGS) entry which is preliminary data.</text>
</comment>
<dbReference type="EMBL" id="CM037158">
    <property type="protein sequence ID" value="KAH7850840.1"/>
    <property type="molecule type" value="Genomic_DNA"/>
</dbReference>
<sequence length="1013" mass="112238">MGSSSMTTSAPNAFFVCFVISVATFHICFCNGISSSFNPTHNNITCFENEREALVKFKQDLIDPLNRLSSWDTVGDCCRWAGVVCDNLTGHVHEIRLQNPCNVGNGYCEENPYLRGKVSPSLLDLKHLQYLDLSNNNFEGAPIPSFIGSIATLRYLDLSSAGFGGTIPPQLGNITTFRYLDLGDNSRLRAGNLQWLAGLVSLQHLNMSYVDLSKALDWLQVTSDLPSLVELHLSNCQLKHVVSPSSTNKINFTSLDILDLSMNDLGPSIPGWILGLNNLVSLNLRQCSFSGPLTCGLQNMTSLKVLELDFNFFNSTIPNCLYSLSHLESLSFEDSSLQGVISTAIENLTSLVSLDLASNQLQGSLPTSLGKLCKLKTIYLEQNKFSGEVADVLIGFSRCKSHMLEDFDISLNSFSGPIPMSIGRLSSLKRLDLSNNKFNGTIPESFGQLAKLQYLVVQGNTLEGVVYDVNFANLTRLRHLNAGGNSITLKTSENWVPPFQVEELNLDSWLLGPQFPLWLPSQRKLISLSLANTGISGSIPALFWPIFSKLLYADLSRNQICGEIPSLPNVEDSFSVIDLSSNRLNGSLPYVPSNLEWLDLSNNSFSGSIYQVLCGKGEELNKLSFLNLGNNLLLGNIPDCWNHWLELRVIILENNNLVGGIPSSMGQLQGLQSLHLRHNHLSGELPQTLQNCSSLSIVDLSENRFTGSIPPWMGNALLQLVVLDLRSNNFWGNLAYELCCLSYLQILDIAFNNISGHVPRCLANFSAMAEIEDSSFASDFYHVKFRPLFELSTSVFPDNAFLVTKGRDVEYSTTLRLVKSMDLSENKLSGEIPEELTKLLGLWSLNLSGNHLTGRIPRNIGDMRRLESVDFSRNQLSGVIPSSMSSLTFLSHLNLSYNNLTGTIPSSTQLQLMNESSFLGNKLCGPPLPRCKPNKTIAPTVVPRGGEEEGDGFLEALFFASIALGFAVGFWVVLGPLLFKRSWRIAYFKVIEDIWNKVCDFSFECRYMFRKRE</sequence>
<gene>
    <name evidence="1" type="ORF">Vadar_003630</name>
</gene>
<accession>A0ACB7YBG8</accession>
<organism evidence="1 2">
    <name type="scientific">Vaccinium darrowii</name>
    <dbReference type="NCBI Taxonomy" id="229202"/>
    <lineage>
        <taxon>Eukaryota</taxon>
        <taxon>Viridiplantae</taxon>
        <taxon>Streptophyta</taxon>
        <taxon>Embryophyta</taxon>
        <taxon>Tracheophyta</taxon>
        <taxon>Spermatophyta</taxon>
        <taxon>Magnoliopsida</taxon>
        <taxon>eudicotyledons</taxon>
        <taxon>Gunneridae</taxon>
        <taxon>Pentapetalae</taxon>
        <taxon>asterids</taxon>
        <taxon>Ericales</taxon>
        <taxon>Ericaceae</taxon>
        <taxon>Vaccinioideae</taxon>
        <taxon>Vaccinieae</taxon>
        <taxon>Vaccinium</taxon>
    </lineage>
</organism>
<protein>
    <submittedName>
        <fullName evidence="1">Uncharacterized protein</fullName>
    </submittedName>
</protein>
<reference evidence="1 2" key="1">
    <citation type="journal article" date="2021" name="Hortic Res">
        <title>High-quality reference genome and annotation aids understanding of berry development for evergreen blueberry (Vaccinium darrowii).</title>
        <authorList>
            <person name="Yu J."/>
            <person name="Hulse-Kemp A.M."/>
            <person name="Babiker E."/>
            <person name="Staton M."/>
        </authorList>
    </citation>
    <scope>NUCLEOTIDE SEQUENCE [LARGE SCALE GENOMIC DNA]</scope>
    <source>
        <strain evidence="2">cv. NJ 8807/NJ 8810</strain>
        <tissue evidence="1">Young leaf</tissue>
    </source>
</reference>
<proteinExistence type="predicted"/>
<evidence type="ECO:0000313" key="1">
    <source>
        <dbReference type="EMBL" id="KAH7850840.1"/>
    </source>
</evidence>
<dbReference type="Proteomes" id="UP000828048">
    <property type="component" value="Chromosome 8"/>
</dbReference>
<name>A0ACB7YBG8_9ERIC</name>